<evidence type="ECO:0000256" key="1">
    <source>
        <dbReference type="SAM" id="SignalP"/>
    </source>
</evidence>
<name>A0A7S0NFE4_9CRYP</name>
<organism evidence="2">
    <name type="scientific">Hanusia phi</name>
    <dbReference type="NCBI Taxonomy" id="3032"/>
    <lineage>
        <taxon>Eukaryota</taxon>
        <taxon>Cryptophyceae</taxon>
        <taxon>Pyrenomonadales</taxon>
        <taxon>Geminigeraceae</taxon>
        <taxon>Hanusia</taxon>
    </lineage>
</organism>
<feature type="chain" id="PRO_5031092519" description="Secreted protein" evidence="1">
    <location>
        <begin position="21"/>
        <end position="111"/>
    </location>
</feature>
<dbReference type="EMBL" id="HBEO01036582">
    <property type="protein sequence ID" value="CAD8510506.1"/>
    <property type="molecule type" value="Transcribed_RNA"/>
</dbReference>
<protein>
    <recommendedName>
        <fullName evidence="3">Secreted protein</fullName>
    </recommendedName>
</protein>
<reference evidence="2" key="1">
    <citation type="submission" date="2021-01" db="EMBL/GenBank/DDBJ databases">
        <authorList>
            <person name="Corre E."/>
            <person name="Pelletier E."/>
            <person name="Niang G."/>
            <person name="Scheremetjew M."/>
            <person name="Finn R."/>
            <person name="Kale V."/>
            <person name="Holt S."/>
            <person name="Cochrane G."/>
            <person name="Meng A."/>
            <person name="Brown T."/>
            <person name="Cohen L."/>
        </authorList>
    </citation>
    <scope>NUCLEOTIDE SEQUENCE</scope>
    <source>
        <strain evidence="2">CCMP325</strain>
    </source>
</reference>
<dbReference type="AlphaFoldDB" id="A0A7S0NFE4"/>
<gene>
    <name evidence="2" type="ORF">HPHI1048_LOCUS24789</name>
</gene>
<sequence>MQSMACIVGFGSAVLHSVLVTATMYSFDKTEDMTWCSPHNVLGSQNFCYSARVCNQEGTKLGLCHFAQGETVPCMGHRRNQDMLYNQSCYKFVPPRKCQRKDTADWAIQGH</sequence>
<evidence type="ECO:0000313" key="2">
    <source>
        <dbReference type="EMBL" id="CAD8510506.1"/>
    </source>
</evidence>
<accession>A0A7S0NFE4</accession>
<evidence type="ECO:0008006" key="3">
    <source>
        <dbReference type="Google" id="ProtNLM"/>
    </source>
</evidence>
<feature type="signal peptide" evidence="1">
    <location>
        <begin position="1"/>
        <end position="20"/>
    </location>
</feature>
<proteinExistence type="predicted"/>
<keyword evidence="1" id="KW-0732">Signal</keyword>